<accession>A0A1R1AFJ7</accession>
<dbReference type="STRING" id="1401.BK123_33905"/>
<evidence type="ECO:0000256" key="3">
    <source>
        <dbReference type="ARBA" id="ARBA00023002"/>
    </source>
</evidence>
<dbReference type="PRINTS" id="PR00081">
    <property type="entry name" value="GDHRDH"/>
</dbReference>
<evidence type="ECO:0000256" key="1">
    <source>
        <dbReference type="ARBA" id="ARBA00006484"/>
    </source>
</evidence>
<comment type="caution">
    <text evidence="5">The sequence shown here is derived from an EMBL/GenBank/DDBJ whole genome shotgun (WGS) entry which is preliminary data.</text>
</comment>
<gene>
    <name evidence="5" type="ORF">BK123_33905</name>
</gene>
<proteinExistence type="inferred from homology"/>
<dbReference type="Gene3D" id="3.40.50.720">
    <property type="entry name" value="NAD(P)-binding Rossmann-like Domain"/>
    <property type="match status" value="1"/>
</dbReference>
<dbReference type="EMBL" id="MRTF01000028">
    <property type="protein sequence ID" value="OME84198.1"/>
    <property type="molecule type" value="Genomic_DNA"/>
</dbReference>
<dbReference type="PANTHER" id="PTHR43490:SF99">
    <property type="entry name" value="SHORT-CHAIN DEHYDROGENASE_REDUCTASE"/>
    <property type="match status" value="1"/>
</dbReference>
<dbReference type="InterPro" id="IPR002347">
    <property type="entry name" value="SDR_fam"/>
</dbReference>
<evidence type="ECO:0000313" key="6">
    <source>
        <dbReference type="Proteomes" id="UP000187074"/>
    </source>
</evidence>
<evidence type="ECO:0000256" key="4">
    <source>
        <dbReference type="RuleBase" id="RU000363"/>
    </source>
</evidence>
<reference evidence="5 6" key="1">
    <citation type="submission" date="2016-11" db="EMBL/GenBank/DDBJ databases">
        <title>Paenibacillus species isolates.</title>
        <authorList>
            <person name="Beno S.M."/>
        </authorList>
    </citation>
    <scope>NUCLEOTIDE SEQUENCE [LARGE SCALE GENOMIC DNA]</scope>
    <source>
        <strain evidence="5 6">FSL F4-0100</strain>
    </source>
</reference>
<protein>
    <submittedName>
        <fullName evidence="5">Dehydrogenase</fullName>
    </submittedName>
</protein>
<dbReference type="InterPro" id="IPR045313">
    <property type="entry name" value="CBR1-like"/>
</dbReference>
<dbReference type="SUPFAM" id="SSF51735">
    <property type="entry name" value="NAD(P)-binding Rossmann-fold domains"/>
    <property type="match status" value="1"/>
</dbReference>
<organism evidence="5 6">
    <name type="scientific">Paenibacillus lautus</name>
    <name type="common">Bacillus lautus</name>
    <dbReference type="NCBI Taxonomy" id="1401"/>
    <lineage>
        <taxon>Bacteria</taxon>
        <taxon>Bacillati</taxon>
        <taxon>Bacillota</taxon>
        <taxon>Bacilli</taxon>
        <taxon>Bacillales</taxon>
        <taxon>Paenibacillaceae</taxon>
        <taxon>Paenibacillus</taxon>
    </lineage>
</organism>
<dbReference type="Pfam" id="PF00106">
    <property type="entry name" value="adh_short"/>
    <property type="match status" value="1"/>
</dbReference>
<name>A0A1R1AFJ7_PAELA</name>
<dbReference type="InterPro" id="IPR036291">
    <property type="entry name" value="NAD(P)-bd_dom_sf"/>
</dbReference>
<comment type="similarity">
    <text evidence="1 4">Belongs to the short-chain dehydrogenases/reductases (SDR) family.</text>
</comment>
<evidence type="ECO:0000256" key="2">
    <source>
        <dbReference type="ARBA" id="ARBA00022857"/>
    </source>
</evidence>
<dbReference type="AlphaFoldDB" id="A0A1R1AFJ7"/>
<keyword evidence="3" id="KW-0560">Oxidoreductase</keyword>
<keyword evidence="2" id="KW-0521">NADP</keyword>
<dbReference type="OrthoDB" id="5786478at2"/>
<dbReference type="PRINTS" id="PR00080">
    <property type="entry name" value="SDRFAMILY"/>
</dbReference>
<sequence length="250" mass="26124">MQDKPVALVTGANKGIGLQIAKDLAAHGFTVLVGSRNLEKGETAAKSVGADARVLQLDVSNQDSISAAAECIRSELGRLDVLVNNAGISHAGQPGRPLEEVGKSGRPSVASLDEVRAVFETNVFGVIAVTQAMLPLLREAPAARIVNVSSGSGSLTLNADPTNSHREMFGAVYSPSKTALNAITLAFAIELESTGIKVNAVCPGFTATDLNNFEGTGTVEQAARHPVRLALLDKDGPTGTFSNERRQLPW</sequence>
<dbReference type="RefSeq" id="WP_076326675.1">
    <property type="nucleotide sequence ID" value="NZ_MRTF01000028.1"/>
</dbReference>
<dbReference type="GO" id="GO:0016616">
    <property type="term" value="F:oxidoreductase activity, acting on the CH-OH group of donors, NAD or NADP as acceptor"/>
    <property type="evidence" value="ECO:0007669"/>
    <property type="project" value="InterPro"/>
</dbReference>
<dbReference type="PANTHER" id="PTHR43490">
    <property type="entry name" value="(+)-NEOMENTHOL DEHYDROGENASE"/>
    <property type="match status" value="1"/>
</dbReference>
<evidence type="ECO:0000313" key="5">
    <source>
        <dbReference type="EMBL" id="OME84198.1"/>
    </source>
</evidence>
<dbReference type="Proteomes" id="UP000187074">
    <property type="component" value="Unassembled WGS sequence"/>
</dbReference>
<dbReference type="CDD" id="cd05324">
    <property type="entry name" value="carb_red_PTCR-like_SDR_c"/>
    <property type="match status" value="1"/>
</dbReference>